<dbReference type="PANTHER" id="PTHR43335">
    <property type="entry name" value="ABC TRANSPORTER, ATP-BINDING PROTEIN"/>
    <property type="match status" value="1"/>
</dbReference>
<keyword evidence="2" id="KW-0813">Transport</keyword>
<dbReference type="EMBL" id="CP032382">
    <property type="protein sequence ID" value="AYB29355.1"/>
    <property type="molecule type" value="Genomic_DNA"/>
</dbReference>
<evidence type="ECO:0000256" key="4">
    <source>
        <dbReference type="ARBA" id="ARBA00022840"/>
    </source>
</evidence>
<keyword evidence="7" id="KW-1185">Reference proteome</keyword>
<dbReference type="NCBIfam" id="TIGR03522">
    <property type="entry name" value="GldA_ABC_ATP"/>
    <property type="match status" value="1"/>
</dbReference>
<evidence type="ECO:0000256" key="2">
    <source>
        <dbReference type="ARBA" id="ARBA00022448"/>
    </source>
</evidence>
<organism evidence="6 7">
    <name type="scientific">Chryseolinea soli</name>
    <dbReference type="NCBI Taxonomy" id="2321403"/>
    <lineage>
        <taxon>Bacteria</taxon>
        <taxon>Pseudomonadati</taxon>
        <taxon>Bacteroidota</taxon>
        <taxon>Cytophagia</taxon>
        <taxon>Cytophagales</taxon>
        <taxon>Fulvivirgaceae</taxon>
        <taxon>Chryseolinea</taxon>
    </lineage>
</organism>
<name>A0A385SHF9_9BACT</name>
<dbReference type="Gene3D" id="3.40.50.300">
    <property type="entry name" value="P-loop containing nucleotide triphosphate hydrolases"/>
    <property type="match status" value="1"/>
</dbReference>
<keyword evidence="3" id="KW-0547">Nucleotide-binding</keyword>
<dbReference type="CDD" id="cd03230">
    <property type="entry name" value="ABC_DR_subfamily_A"/>
    <property type="match status" value="1"/>
</dbReference>
<dbReference type="InterPro" id="IPR003593">
    <property type="entry name" value="AAA+_ATPase"/>
</dbReference>
<dbReference type="SMART" id="SM00382">
    <property type="entry name" value="AAA"/>
    <property type="match status" value="1"/>
</dbReference>
<dbReference type="AlphaFoldDB" id="A0A385SHF9"/>
<evidence type="ECO:0000256" key="3">
    <source>
        <dbReference type="ARBA" id="ARBA00022741"/>
    </source>
</evidence>
<dbReference type="GO" id="GO:0005524">
    <property type="term" value="F:ATP binding"/>
    <property type="evidence" value="ECO:0007669"/>
    <property type="project" value="UniProtKB-KW"/>
</dbReference>
<evidence type="ECO:0000259" key="5">
    <source>
        <dbReference type="PROSITE" id="PS50893"/>
    </source>
</evidence>
<evidence type="ECO:0000313" key="7">
    <source>
        <dbReference type="Proteomes" id="UP000266183"/>
    </source>
</evidence>
<dbReference type="GO" id="GO:0016887">
    <property type="term" value="F:ATP hydrolysis activity"/>
    <property type="evidence" value="ECO:0007669"/>
    <property type="project" value="InterPro"/>
</dbReference>
<dbReference type="SUPFAM" id="SSF52540">
    <property type="entry name" value="P-loop containing nucleoside triphosphate hydrolases"/>
    <property type="match status" value="1"/>
</dbReference>
<dbReference type="RefSeq" id="WP_119752674.1">
    <property type="nucleotide sequence ID" value="NZ_CP032382.1"/>
</dbReference>
<evidence type="ECO:0000313" key="6">
    <source>
        <dbReference type="EMBL" id="AYB29355.1"/>
    </source>
</evidence>
<proteinExistence type="inferred from homology"/>
<dbReference type="OrthoDB" id="9808363at2"/>
<dbReference type="Proteomes" id="UP000266183">
    <property type="component" value="Chromosome"/>
</dbReference>
<feature type="domain" description="ABC transporter" evidence="5">
    <location>
        <begin position="3"/>
        <end position="232"/>
    </location>
</feature>
<protein>
    <submittedName>
        <fullName evidence="6">Gliding motility-associated ABC transporter ATP-binding subunit GldA</fullName>
    </submittedName>
</protein>
<dbReference type="InterPro" id="IPR019864">
    <property type="entry name" value="Motility-assoc_ABC_GldA"/>
</dbReference>
<dbReference type="Pfam" id="PF00005">
    <property type="entry name" value="ABC_tran"/>
    <property type="match status" value="1"/>
</dbReference>
<comment type="similarity">
    <text evidence="1">Belongs to the ABC transporter superfamily.</text>
</comment>
<sequence>MSLVIQNLTKIYGEQKAINNISFTVQTGEIVGFLGPNGAGKSSTMKIATCYLPPTSGRVLVGGFDVVEQPMQVKQITGYLPEHNPLYLDLYVHEYLSFIGGLYGLRGARLKDRTREMIELCGLTNEQNKRIETLSKGYRQRVGLAQALLHDPKVLILDEPTSGLDPNQLVEIRKLIKDISRNKTVIFSTHIMQEVQALCDRVVVINKGELVADDTLTNLLRRDGKGTMLLAEFEGNVTAEQLSALKGVRQVTVVEGFKFRIATDGETDLRPEIFRFAADNNLSLIGLKQEESSLENIFRELTAQDPTMP</sequence>
<dbReference type="PANTHER" id="PTHR43335:SF4">
    <property type="entry name" value="ABC TRANSPORTER, ATP-BINDING PROTEIN"/>
    <property type="match status" value="1"/>
</dbReference>
<accession>A0A385SHF9</accession>
<dbReference type="PROSITE" id="PS50893">
    <property type="entry name" value="ABC_TRANSPORTER_2"/>
    <property type="match status" value="1"/>
</dbReference>
<dbReference type="InterPro" id="IPR003439">
    <property type="entry name" value="ABC_transporter-like_ATP-bd"/>
</dbReference>
<gene>
    <name evidence="6" type="primary">gldA</name>
    <name evidence="6" type="ORF">D4L85_01590</name>
</gene>
<keyword evidence="4 6" id="KW-0067">ATP-binding</keyword>
<dbReference type="InterPro" id="IPR027417">
    <property type="entry name" value="P-loop_NTPase"/>
</dbReference>
<dbReference type="KEGG" id="chk:D4L85_01590"/>
<reference evidence="7" key="1">
    <citation type="submission" date="2018-09" db="EMBL/GenBank/DDBJ databases">
        <title>Chryseolinea sp. KIS68-18 isolated from soil.</title>
        <authorList>
            <person name="Weon H.-Y."/>
            <person name="Kwon S.-W."/>
            <person name="Lee S.A."/>
        </authorList>
    </citation>
    <scope>NUCLEOTIDE SEQUENCE [LARGE SCALE GENOMIC DNA]</scope>
    <source>
        <strain evidence="7">KIS68-18</strain>
    </source>
</reference>
<evidence type="ECO:0000256" key="1">
    <source>
        <dbReference type="ARBA" id="ARBA00005417"/>
    </source>
</evidence>